<proteinExistence type="inferred from homology"/>
<dbReference type="InterPro" id="IPR047657">
    <property type="entry name" value="PmbA"/>
</dbReference>
<feature type="domain" description="Metalloprotease TldD/E N-terminal" evidence="2">
    <location>
        <begin position="23"/>
        <end position="86"/>
    </location>
</feature>
<protein>
    <submittedName>
        <fullName evidence="5">TldD/PmbA family protein</fullName>
    </submittedName>
</protein>
<evidence type="ECO:0000313" key="5">
    <source>
        <dbReference type="EMBL" id="MCU9613363.1"/>
    </source>
</evidence>
<keyword evidence="6" id="KW-1185">Reference proteome</keyword>
<dbReference type="InterPro" id="IPR045569">
    <property type="entry name" value="Metalloprtase-TldD/E_C"/>
</dbReference>
<evidence type="ECO:0000259" key="4">
    <source>
        <dbReference type="Pfam" id="PF19290"/>
    </source>
</evidence>
<sequence length="450" mass="49243">MELVKFRDQLFIEGEKLGFSDIELYYEKSSNFSCQIFKGEIDGYESSTVGGVSVRGLYNGKMGYAYTEKLDEDSIKFLLENAKENAQLIEDDPEELFAGNAKYEEVNFFSPALTEVSAEDKIAFLKDVEKKVLAYDPRVDQVDFAVIQDESSEKALFNNKGLALSDQNNFLFVAVSALVKEGEEIKNGMCIKLTKDFTSLNADEIAKTAVEEALSYLGGKTYPNKKYPVILKNTAVASLLAVFAPSFSAEAVQKGQSLLKGKLGETIASDKVTLLDDPFLPEGIKSSTFDSEGVPTKKLTVVENGKLNSYFYNLKTAKKDGVESTGHGYKSSYKGTVGVTPSNFYIEPAESSYEQLYSSLEEGIIITELAGLHSGANQISGDFSLMAYGYYVKEGKIEGATNLMTIAGNFFEVLRDVEEVGSDLKFSPMGGYGYIGSPSLKIKSIAVTVD</sequence>
<feature type="domain" description="Metalloprotease TldD/E C-terminal" evidence="3">
    <location>
        <begin position="225"/>
        <end position="448"/>
    </location>
</feature>
<dbReference type="InterPro" id="IPR045570">
    <property type="entry name" value="Metalloprtase-TldD/E_cen_dom"/>
</dbReference>
<organism evidence="5 6">
    <name type="scientific">Perspicuibacillus lycopersici</name>
    <dbReference type="NCBI Taxonomy" id="1325689"/>
    <lineage>
        <taxon>Bacteria</taxon>
        <taxon>Bacillati</taxon>
        <taxon>Bacillota</taxon>
        <taxon>Bacilli</taxon>
        <taxon>Bacillales</taxon>
        <taxon>Bacillaceae</taxon>
        <taxon>Perspicuibacillus</taxon>
    </lineage>
</organism>
<dbReference type="AlphaFoldDB" id="A0AAE3LT12"/>
<dbReference type="Gene3D" id="3.30.2290.10">
    <property type="entry name" value="PmbA/TldD superfamily"/>
    <property type="match status" value="1"/>
</dbReference>
<dbReference type="GO" id="GO:0005829">
    <property type="term" value="C:cytosol"/>
    <property type="evidence" value="ECO:0007669"/>
    <property type="project" value="TreeGrafter"/>
</dbReference>
<dbReference type="PANTHER" id="PTHR43421:SF1">
    <property type="entry name" value="METALLOPROTEASE PMBA"/>
    <property type="match status" value="1"/>
</dbReference>
<dbReference type="PANTHER" id="PTHR43421">
    <property type="entry name" value="METALLOPROTEASE PMBA"/>
    <property type="match status" value="1"/>
</dbReference>
<evidence type="ECO:0000259" key="3">
    <source>
        <dbReference type="Pfam" id="PF19289"/>
    </source>
</evidence>
<dbReference type="Pfam" id="PF19289">
    <property type="entry name" value="PmbA_TldD_3rd"/>
    <property type="match status" value="1"/>
</dbReference>
<dbReference type="GO" id="GO:0006508">
    <property type="term" value="P:proteolysis"/>
    <property type="evidence" value="ECO:0007669"/>
    <property type="project" value="InterPro"/>
</dbReference>
<dbReference type="Pfam" id="PF19290">
    <property type="entry name" value="PmbA_TldD_2nd"/>
    <property type="match status" value="1"/>
</dbReference>
<evidence type="ECO:0000259" key="2">
    <source>
        <dbReference type="Pfam" id="PF01523"/>
    </source>
</evidence>
<evidence type="ECO:0000313" key="6">
    <source>
        <dbReference type="Proteomes" id="UP001209318"/>
    </source>
</evidence>
<comment type="similarity">
    <text evidence="1">Belongs to the peptidase U62 family.</text>
</comment>
<dbReference type="InterPro" id="IPR002510">
    <property type="entry name" value="Metalloprtase-TldD/E_N"/>
</dbReference>
<comment type="caution">
    <text evidence="5">The sequence shown here is derived from an EMBL/GenBank/DDBJ whole genome shotgun (WGS) entry which is preliminary data.</text>
</comment>
<feature type="domain" description="Metalloprotease TldD/E central" evidence="4">
    <location>
        <begin position="113"/>
        <end position="215"/>
    </location>
</feature>
<dbReference type="SUPFAM" id="SSF111283">
    <property type="entry name" value="Putative modulator of DNA gyrase, PmbA/TldD"/>
    <property type="match status" value="1"/>
</dbReference>
<dbReference type="Pfam" id="PF01523">
    <property type="entry name" value="PmbA_TldD_1st"/>
    <property type="match status" value="1"/>
</dbReference>
<dbReference type="InterPro" id="IPR035068">
    <property type="entry name" value="TldD/PmbA_N"/>
</dbReference>
<evidence type="ECO:0000256" key="1">
    <source>
        <dbReference type="ARBA" id="ARBA00005836"/>
    </source>
</evidence>
<dbReference type="Proteomes" id="UP001209318">
    <property type="component" value="Unassembled WGS sequence"/>
</dbReference>
<accession>A0AAE3LT12</accession>
<name>A0AAE3LT12_9BACI</name>
<dbReference type="GO" id="GO:0008237">
    <property type="term" value="F:metallopeptidase activity"/>
    <property type="evidence" value="ECO:0007669"/>
    <property type="project" value="InterPro"/>
</dbReference>
<dbReference type="EMBL" id="JAOUSF010000002">
    <property type="protein sequence ID" value="MCU9613363.1"/>
    <property type="molecule type" value="Genomic_DNA"/>
</dbReference>
<gene>
    <name evidence="5" type="ORF">OEV98_07315</name>
</gene>
<dbReference type="InterPro" id="IPR036059">
    <property type="entry name" value="TldD/PmbA_sf"/>
</dbReference>
<dbReference type="RefSeq" id="WP_263072571.1">
    <property type="nucleotide sequence ID" value="NZ_JAOUSF010000002.1"/>
</dbReference>
<reference evidence="5" key="1">
    <citation type="submission" date="2022-10" db="EMBL/GenBank/DDBJ databases">
        <title>Description of Fervidibacillus gen. nov. in the family Fervidibacillaceae fam. nov. with two species, Fervidibacillus albus sp. nov., and Fervidibacillus halotolerans sp. nov., isolated from tidal flat sediments.</title>
        <authorList>
            <person name="Kwon K.K."/>
            <person name="Yang S.-H."/>
        </authorList>
    </citation>
    <scope>NUCLEOTIDE SEQUENCE</scope>
    <source>
        <strain evidence="5">JCM 19140</strain>
    </source>
</reference>